<feature type="signal peptide" evidence="6">
    <location>
        <begin position="1"/>
        <end position="28"/>
    </location>
</feature>
<proteinExistence type="inferred from homology"/>
<accession>A0A3A8N220</accession>
<sequence length="644" mass="68023">MKSPRLSSRFTSALVGLALCTAAPAVFAAPQAQEPRAAADKRLQKALPEGTPVERLVVKFHEGSRVRLRGNALRSLTAERSESERSLLAGRGLSESLLDSDVKSVQALLERAPRATSPRRLFTEDESALEARKVLGEARSGRQLADLNLYFEVPLVPGTTAERVAEVVAALNALDGVEVAYAEPPPEPAMVNFGMEPVLRELLAAADISPTTPLYDGAQGYLNAAPTGVDARYAWGLPGGTGAGIRFVDIEGGWRTTHEDMPGFFTQLGTQFNDLGWRNHGTAVLGEVIGVANAYGVTGIAHGATVGVSSIGSQTTAAAISNAAAAVGQGGVVLIELHAQGPADSTACTCNQGQCNFIAMEYWQANYDAIATATANGVTIVEAAGNGSANLDDAAYGNVFNRGVRDSGAILVGASTATTRVPMCWTNFGSRVDVHGWGESVVTMGYGDRFGGAYGEDQYYTSTFSGTSSASPIVTGSAIVLQGVSRARGTGALDPRYVRNLLANTGTAQAADARNIGQLPNLRQALQMLPEFSWSQSGPLAGRHCVHVHEGADPHAWNDNYLCSTVNYGIQWSSAGPIGGMRCTQIAEGSEPAAHTWNDNYLCVPTNSPFQFSWSQAGPLAGRMCTRVYEDSDPHAWNDNYLCY</sequence>
<evidence type="ECO:0000313" key="9">
    <source>
        <dbReference type="Proteomes" id="UP000273405"/>
    </source>
</evidence>
<reference evidence="9" key="1">
    <citation type="submission" date="2018-09" db="EMBL/GenBank/DDBJ databases">
        <authorList>
            <person name="Livingstone P.G."/>
            <person name="Whitworth D.E."/>
        </authorList>
    </citation>
    <scope>NUCLEOTIDE SEQUENCE [LARGE SCALE GENOMIC DNA]</scope>
    <source>
        <strain evidence="9">CA040B</strain>
    </source>
</reference>
<comment type="caution">
    <text evidence="8">The sequence shown here is derived from an EMBL/GenBank/DDBJ whole genome shotgun (WGS) entry which is preliminary data.</text>
</comment>
<dbReference type="EMBL" id="RAWG01000193">
    <property type="protein sequence ID" value="RKH38497.1"/>
    <property type="molecule type" value="Genomic_DNA"/>
</dbReference>
<dbReference type="PROSITE" id="PS51892">
    <property type="entry name" value="SUBTILASE"/>
    <property type="match status" value="1"/>
</dbReference>
<keyword evidence="4" id="KW-0720">Serine protease</keyword>
<evidence type="ECO:0000256" key="3">
    <source>
        <dbReference type="ARBA" id="ARBA00022801"/>
    </source>
</evidence>
<dbReference type="InterPro" id="IPR000209">
    <property type="entry name" value="Peptidase_S8/S53_dom"/>
</dbReference>
<dbReference type="CDD" id="cd04843">
    <property type="entry name" value="Peptidases_S8_11"/>
    <property type="match status" value="1"/>
</dbReference>
<evidence type="ECO:0000259" key="7">
    <source>
        <dbReference type="Pfam" id="PF00082"/>
    </source>
</evidence>
<dbReference type="GO" id="GO:0006508">
    <property type="term" value="P:proteolysis"/>
    <property type="evidence" value="ECO:0007669"/>
    <property type="project" value="UniProtKB-KW"/>
</dbReference>
<evidence type="ECO:0000256" key="6">
    <source>
        <dbReference type="SAM" id="SignalP"/>
    </source>
</evidence>
<organism evidence="8 9">
    <name type="scientific">Corallococcus sicarius</name>
    <dbReference type="NCBI Taxonomy" id="2316726"/>
    <lineage>
        <taxon>Bacteria</taxon>
        <taxon>Pseudomonadati</taxon>
        <taxon>Myxococcota</taxon>
        <taxon>Myxococcia</taxon>
        <taxon>Myxococcales</taxon>
        <taxon>Cystobacterineae</taxon>
        <taxon>Myxococcaceae</taxon>
        <taxon>Corallococcus</taxon>
    </lineage>
</organism>
<evidence type="ECO:0000256" key="1">
    <source>
        <dbReference type="ARBA" id="ARBA00011073"/>
    </source>
</evidence>
<feature type="domain" description="Peptidase S8/S53" evidence="7">
    <location>
        <begin position="275"/>
        <end position="509"/>
    </location>
</feature>
<dbReference type="InterPro" id="IPR015500">
    <property type="entry name" value="Peptidase_S8_subtilisin-rel"/>
</dbReference>
<evidence type="ECO:0000256" key="4">
    <source>
        <dbReference type="ARBA" id="ARBA00022825"/>
    </source>
</evidence>
<dbReference type="Proteomes" id="UP000273405">
    <property type="component" value="Unassembled WGS sequence"/>
</dbReference>
<dbReference type="SUPFAM" id="SSF52743">
    <property type="entry name" value="Subtilisin-like"/>
    <property type="match status" value="1"/>
</dbReference>
<comment type="similarity">
    <text evidence="1 5">Belongs to the peptidase S8 family.</text>
</comment>
<dbReference type="InterPro" id="IPR023828">
    <property type="entry name" value="Peptidase_S8_Ser-AS"/>
</dbReference>
<keyword evidence="6" id="KW-0732">Signal</keyword>
<gene>
    <name evidence="8" type="ORF">D7X12_26180</name>
</gene>
<dbReference type="InterPro" id="IPR036852">
    <property type="entry name" value="Peptidase_S8/S53_dom_sf"/>
</dbReference>
<dbReference type="InterPro" id="IPR050131">
    <property type="entry name" value="Peptidase_S8_subtilisin-like"/>
</dbReference>
<keyword evidence="2" id="KW-0645">Protease</keyword>
<protein>
    <submittedName>
        <fullName evidence="8">Peptidase S8</fullName>
    </submittedName>
</protein>
<dbReference type="Gene3D" id="3.40.50.200">
    <property type="entry name" value="Peptidase S8/S53 domain"/>
    <property type="match status" value="1"/>
</dbReference>
<dbReference type="OrthoDB" id="9790784at2"/>
<evidence type="ECO:0000256" key="2">
    <source>
        <dbReference type="ARBA" id="ARBA00022670"/>
    </source>
</evidence>
<dbReference type="Pfam" id="PF00082">
    <property type="entry name" value="Peptidase_S8"/>
    <property type="match status" value="1"/>
</dbReference>
<keyword evidence="3" id="KW-0378">Hydrolase</keyword>
<dbReference type="PROSITE" id="PS00138">
    <property type="entry name" value="SUBTILASE_SER"/>
    <property type="match status" value="1"/>
</dbReference>
<feature type="chain" id="PRO_5017264802" evidence="6">
    <location>
        <begin position="29"/>
        <end position="644"/>
    </location>
</feature>
<evidence type="ECO:0000313" key="8">
    <source>
        <dbReference type="EMBL" id="RKH38497.1"/>
    </source>
</evidence>
<dbReference type="PANTHER" id="PTHR43806">
    <property type="entry name" value="PEPTIDASE S8"/>
    <property type="match status" value="1"/>
</dbReference>
<comment type="caution">
    <text evidence="5">Lacks conserved residue(s) required for the propagation of feature annotation.</text>
</comment>
<name>A0A3A8N220_9BACT</name>
<dbReference type="InterPro" id="IPR034073">
    <property type="entry name" value="Subtilisin_DY-like_dom"/>
</dbReference>
<dbReference type="AlphaFoldDB" id="A0A3A8N220"/>
<dbReference type="RefSeq" id="WP_120628007.1">
    <property type="nucleotide sequence ID" value="NZ_RAWG01000193.1"/>
</dbReference>
<dbReference type="PANTHER" id="PTHR43806:SF11">
    <property type="entry name" value="CEREVISIN-RELATED"/>
    <property type="match status" value="1"/>
</dbReference>
<evidence type="ECO:0000256" key="5">
    <source>
        <dbReference type="PROSITE-ProRule" id="PRU01240"/>
    </source>
</evidence>
<keyword evidence="9" id="KW-1185">Reference proteome</keyword>
<dbReference type="PRINTS" id="PR00723">
    <property type="entry name" value="SUBTILISIN"/>
</dbReference>
<dbReference type="GO" id="GO:0004252">
    <property type="term" value="F:serine-type endopeptidase activity"/>
    <property type="evidence" value="ECO:0007669"/>
    <property type="project" value="InterPro"/>
</dbReference>